<name>A0A1X9SP20_9BACT</name>
<dbReference type="GO" id="GO:0030973">
    <property type="term" value="F:molybdate ion binding"/>
    <property type="evidence" value="ECO:0007669"/>
    <property type="project" value="InterPro"/>
</dbReference>
<keyword evidence="3 5" id="KW-0732">Signal</keyword>
<dbReference type="PANTHER" id="PTHR30632">
    <property type="entry name" value="MOLYBDATE-BINDING PERIPLASMIC PROTEIN"/>
    <property type="match status" value="1"/>
</dbReference>
<evidence type="ECO:0000313" key="7">
    <source>
        <dbReference type="Proteomes" id="UP000202031"/>
    </source>
</evidence>
<evidence type="ECO:0000313" key="6">
    <source>
        <dbReference type="EMBL" id="ARQ98043.1"/>
    </source>
</evidence>
<accession>A0A1X9SP20</accession>
<sequence>MRSFLLLLAFVVCSFASTLNVAAAANTAYVLEEIKSEFIKLHPDAKINITLGSSGKLVAQIKNGAPFDLFLSANIDFADTLYKDGFALNKPVIYTSGSVAILSVRGYEPSLNSLKNKDIKTIIIANPKTAPYGAATIEAFKNAGIYDEIKDKIIEANSIGDTLSQTIKAGDIGFVAASALKAEQMLQYTNYAILDGSLHTSIDQAMVILNHGKENKLAKDFYDYLLSKPAQDIFVKFGYKAIN</sequence>
<gene>
    <name evidence="6" type="primary">modA</name>
    <name evidence="6" type="ORF">CLAN_1320</name>
</gene>
<dbReference type="GO" id="GO:0015689">
    <property type="term" value="P:molybdate ion transport"/>
    <property type="evidence" value="ECO:0007669"/>
    <property type="project" value="InterPro"/>
</dbReference>
<dbReference type="InterPro" id="IPR044084">
    <property type="entry name" value="AvModA-like_subst-bd"/>
</dbReference>
<reference evidence="7" key="2">
    <citation type="journal article" date="2017" name="Genome Biol. Evol.">
        <title>Comparative genomic analysis identifies a Campylobacter clade deficient in selenium metabolism.</title>
        <authorList>
            <person name="Miller W.G."/>
            <person name="Yee E."/>
            <person name="Lopes B.S."/>
            <person name="Chapman M.H."/>
            <person name="Huynh S."/>
            <person name="Bono J.L."/>
            <person name="Parker C.T."/>
            <person name="Strachan N.J.C."/>
            <person name="Forbes K.J."/>
        </authorList>
    </citation>
    <scope>NUCLEOTIDE SEQUENCE [LARGE SCALE GENOMIC DNA]</scope>
    <source>
        <strain evidence="7">NCTC 13004</strain>
    </source>
</reference>
<dbReference type="InterPro" id="IPR050682">
    <property type="entry name" value="ModA/WtpA"/>
</dbReference>
<evidence type="ECO:0000256" key="3">
    <source>
        <dbReference type="ARBA" id="ARBA00022729"/>
    </source>
</evidence>
<dbReference type="RefSeq" id="WP_100590882.1">
    <property type="nucleotide sequence ID" value="NZ_CP015578.1"/>
</dbReference>
<feature type="binding site" evidence="4">
    <location>
        <position position="159"/>
    </location>
    <ligand>
        <name>molybdate</name>
        <dbReference type="ChEBI" id="CHEBI:36264"/>
    </ligand>
</feature>
<evidence type="ECO:0000256" key="1">
    <source>
        <dbReference type="ARBA" id="ARBA00009175"/>
    </source>
</evidence>
<dbReference type="PIRSF" id="PIRSF004846">
    <property type="entry name" value="ModA"/>
    <property type="match status" value="1"/>
</dbReference>
<protein>
    <submittedName>
        <fullName evidence="6">Molybdenum ABC transporter ModABC, periplasmic molybdate-binding protein</fullName>
    </submittedName>
</protein>
<dbReference type="CDD" id="cd13539">
    <property type="entry name" value="PBP2_AvModA"/>
    <property type="match status" value="1"/>
</dbReference>
<dbReference type="SUPFAM" id="SSF53850">
    <property type="entry name" value="Periplasmic binding protein-like II"/>
    <property type="match status" value="1"/>
</dbReference>
<dbReference type="NCBIfam" id="TIGR01256">
    <property type="entry name" value="modA"/>
    <property type="match status" value="1"/>
</dbReference>
<dbReference type="GO" id="GO:0046872">
    <property type="term" value="F:metal ion binding"/>
    <property type="evidence" value="ECO:0007669"/>
    <property type="project" value="UniProtKB-KW"/>
</dbReference>
<evidence type="ECO:0000256" key="2">
    <source>
        <dbReference type="ARBA" id="ARBA00022723"/>
    </source>
</evidence>
<dbReference type="EMBL" id="CP015578">
    <property type="protein sequence ID" value="ARQ98043.1"/>
    <property type="molecule type" value="Genomic_DNA"/>
</dbReference>
<dbReference type="Gene3D" id="3.40.190.10">
    <property type="entry name" value="Periplasmic binding protein-like II"/>
    <property type="match status" value="2"/>
</dbReference>
<feature type="chain" id="PRO_5012869432" evidence="5">
    <location>
        <begin position="24"/>
        <end position="243"/>
    </location>
</feature>
<evidence type="ECO:0000256" key="4">
    <source>
        <dbReference type="PIRSR" id="PIRSR004846-1"/>
    </source>
</evidence>
<reference evidence="7" key="1">
    <citation type="journal article" date="2017" name="Genome Biol. Evol.">
        <title>Comparative Genomic Analysis Identifies a Campylobacter Clade Deficient in Selenium Metabolism.</title>
        <authorList>
            <person name="Miller W.G."/>
            <person name="Yee E."/>
            <person name="Lopes B.S."/>
            <person name="Chapman M.H."/>
            <person name="Huynh S."/>
            <person name="Bono J.L."/>
            <person name="Parker C.T."/>
            <person name="Strachan N.J.C."/>
            <person name="Forbes K.J."/>
        </authorList>
    </citation>
    <scope>NUCLEOTIDE SEQUENCE [LARGE SCALE GENOMIC DNA]</scope>
    <source>
        <strain evidence="7">NCTC 13004</strain>
    </source>
</reference>
<dbReference type="GeneID" id="46921788"/>
<feature type="binding site" evidence="4">
    <location>
        <position position="54"/>
    </location>
    <ligand>
        <name>molybdate</name>
        <dbReference type="ChEBI" id="CHEBI:36264"/>
    </ligand>
</feature>
<keyword evidence="4" id="KW-0500">Molybdenum</keyword>
<comment type="similarity">
    <text evidence="1">Belongs to the bacterial solute-binding protein ModA family.</text>
</comment>
<proteinExistence type="inferred from homology"/>
<keyword evidence="2 4" id="KW-0479">Metal-binding</keyword>
<feature type="signal peptide" evidence="5">
    <location>
        <begin position="1"/>
        <end position="23"/>
    </location>
</feature>
<dbReference type="AlphaFoldDB" id="A0A1X9SP20"/>
<dbReference type="InterPro" id="IPR005950">
    <property type="entry name" value="ModA"/>
</dbReference>
<dbReference type="Proteomes" id="UP000202031">
    <property type="component" value="Chromosome"/>
</dbReference>
<evidence type="ECO:0000256" key="5">
    <source>
        <dbReference type="SAM" id="SignalP"/>
    </source>
</evidence>
<dbReference type="Pfam" id="PF13531">
    <property type="entry name" value="SBP_bac_11"/>
    <property type="match status" value="1"/>
</dbReference>
<dbReference type="PANTHER" id="PTHR30632:SF14">
    <property type="entry name" value="TUNGSTATE_MOLYBDATE_CHROMATE-BINDING PROTEIN MODA"/>
    <property type="match status" value="1"/>
</dbReference>
<organism evidence="6 7">
    <name type="scientific">Campylobacter lanienae NCTC 13004</name>
    <dbReference type="NCBI Taxonomy" id="1031753"/>
    <lineage>
        <taxon>Bacteria</taxon>
        <taxon>Pseudomonadati</taxon>
        <taxon>Campylobacterota</taxon>
        <taxon>Epsilonproteobacteria</taxon>
        <taxon>Campylobacterales</taxon>
        <taxon>Campylobacteraceae</taxon>
        <taxon>Campylobacter</taxon>
    </lineage>
</organism>
<dbReference type="KEGG" id="clx:CLAN_1320"/>